<keyword evidence="2 3" id="KW-0802">TPR repeat</keyword>
<protein>
    <submittedName>
        <fullName evidence="5">TPR repeat</fullName>
    </submittedName>
</protein>
<keyword evidence="1" id="KW-0677">Repeat</keyword>
<sequence length="314" mass="33173">MKSASGLAACIVGRSGQRPAHAVSVSSASSVSRAASNHSPHGSSTPFQVIHTIHAHARKTLQISCPPIGSASRGLLGSAFIVLAAAFVSMNAAHAQVSTATRDGTPQVDASIANKNWAEALRQLDARSASNPNDVQAKFKRATVLARLNRDDDAIIAFTELTQRYPELPEPYNNLAALYARKGRYEDARNALETTIKANPGYALAYDNLGDLYLRLASESYKRAQTLGSTNPVSRQRIADIQKVISPPQVNRKLQGAASGTAARAPRAASASGEWSPVNGDSTQSVPNPDSYAPFGGSTGSLPTQPYTAPKIQQ</sequence>
<feature type="compositionally biased region" description="Low complexity" evidence="4">
    <location>
        <begin position="256"/>
        <end position="273"/>
    </location>
</feature>
<feature type="region of interest" description="Disordered" evidence="4">
    <location>
        <begin position="250"/>
        <end position="314"/>
    </location>
</feature>
<dbReference type="Pfam" id="PF07719">
    <property type="entry name" value="TPR_2"/>
    <property type="match status" value="1"/>
</dbReference>
<evidence type="ECO:0000256" key="3">
    <source>
        <dbReference type="PROSITE-ProRule" id="PRU00339"/>
    </source>
</evidence>
<feature type="repeat" description="TPR" evidence="3">
    <location>
        <begin position="169"/>
        <end position="202"/>
    </location>
</feature>
<evidence type="ECO:0000313" key="6">
    <source>
        <dbReference type="Proteomes" id="UP000242951"/>
    </source>
</evidence>
<name>A0ABR5HLK9_9BURK</name>
<reference evidence="5 6" key="1">
    <citation type="submission" date="2015-06" db="EMBL/GenBank/DDBJ databases">
        <title>Comparative genomics of Burkholderia leaf nodule symbionts.</title>
        <authorList>
            <person name="Carlier A."/>
            <person name="Eberl L."/>
            <person name="Pinto-Carbo M."/>
        </authorList>
    </citation>
    <scope>NUCLEOTIDE SEQUENCE [LARGE SCALE GENOMIC DNA]</scope>
    <source>
        <strain evidence="5 6">UZHbot3</strain>
    </source>
</reference>
<proteinExistence type="predicted"/>
<feature type="compositionally biased region" description="Polar residues" evidence="4">
    <location>
        <begin position="279"/>
        <end position="288"/>
    </location>
</feature>
<dbReference type="Gene3D" id="1.25.40.10">
    <property type="entry name" value="Tetratricopeptide repeat domain"/>
    <property type="match status" value="1"/>
</dbReference>
<dbReference type="SMART" id="SM00028">
    <property type="entry name" value="TPR"/>
    <property type="match status" value="3"/>
</dbReference>
<organism evidence="5 6">
    <name type="scientific">Candidatus Burkholderia pumila</name>
    <dbReference type="NCBI Taxonomy" id="1090375"/>
    <lineage>
        <taxon>Bacteria</taxon>
        <taxon>Pseudomonadati</taxon>
        <taxon>Pseudomonadota</taxon>
        <taxon>Betaproteobacteria</taxon>
        <taxon>Burkholderiales</taxon>
        <taxon>Burkholderiaceae</taxon>
        <taxon>Burkholderia</taxon>
    </lineage>
</organism>
<dbReference type="EMBL" id="LELG01000124">
    <property type="protein sequence ID" value="KMQ80252.1"/>
    <property type="molecule type" value="Genomic_DNA"/>
</dbReference>
<dbReference type="Proteomes" id="UP000242951">
    <property type="component" value="Unassembled WGS sequence"/>
</dbReference>
<comment type="caution">
    <text evidence="5">The sequence shown here is derived from an EMBL/GenBank/DDBJ whole genome shotgun (WGS) entry which is preliminary data.</text>
</comment>
<dbReference type="InterPro" id="IPR013105">
    <property type="entry name" value="TPR_2"/>
</dbReference>
<keyword evidence="6" id="KW-1185">Reference proteome</keyword>
<dbReference type="InterPro" id="IPR019734">
    <property type="entry name" value="TPR_rpt"/>
</dbReference>
<dbReference type="PANTHER" id="PTHR44943">
    <property type="entry name" value="CELLULOSE SYNTHASE OPERON PROTEIN C"/>
    <property type="match status" value="1"/>
</dbReference>
<evidence type="ECO:0000256" key="4">
    <source>
        <dbReference type="SAM" id="MobiDB-lite"/>
    </source>
</evidence>
<dbReference type="InterPro" id="IPR051685">
    <property type="entry name" value="Ycf3/AcsC/BcsC/TPR_MFPF"/>
</dbReference>
<evidence type="ECO:0000256" key="1">
    <source>
        <dbReference type="ARBA" id="ARBA00022737"/>
    </source>
</evidence>
<feature type="compositionally biased region" description="Polar residues" evidence="4">
    <location>
        <begin position="300"/>
        <end position="314"/>
    </location>
</feature>
<dbReference type="PROSITE" id="PS50005">
    <property type="entry name" value="TPR"/>
    <property type="match status" value="1"/>
</dbReference>
<evidence type="ECO:0000256" key="2">
    <source>
        <dbReference type="ARBA" id="ARBA00022803"/>
    </source>
</evidence>
<gene>
    <name evidence="5" type="ORF">BPMI_00201c</name>
</gene>
<evidence type="ECO:0000313" key="5">
    <source>
        <dbReference type="EMBL" id="KMQ80252.1"/>
    </source>
</evidence>
<dbReference type="SUPFAM" id="SSF48452">
    <property type="entry name" value="TPR-like"/>
    <property type="match status" value="1"/>
</dbReference>
<dbReference type="Pfam" id="PF13432">
    <property type="entry name" value="TPR_16"/>
    <property type="match status" value="1"/>
</dbReference>
<dbReference type="InterPro" id="IPR011990">
    <property type="entry name" value="TPR-like_helical_dom_sf"/>
</dbReference>
<accession>A0ABR5HLK9</accession>
<dbReference type="PANTHER" id="PTHR44943:SF8">
    <property type="entry name" value="TPR REPEAT-CONTAINING PROTEIN MJ0263"/>
    <property type="match status" value="1"/>
</dbReference>